<sequence>MNPLPYPHHTKEGRLVVAKIFRELANNPQLKSHERSSLLLNADLIDTEIKEWHQNRDTPSTAIPSSASTSHPHSYNQSAARHTQFGGPTSNAAHANHSKRQKTPDPDIVRSPPRELVSPSGRIFNTRTAYKPVLGGAFENAETVYIPPSGQMLIASALANAPNADQPVPPITRPSYKESPHMDAFHAERDRKAQLQKEQQLEAEAATARRKEALYHSQMPSNWDKVYPVSPSSSDSESNASGSSSPPNKSPSKGSLQTQLTFQPEPGAHPIKKTRMGNSTENLDDPDAEGETDDGSEFEDFFPAPEVPGHPSVTRTSTDKSIFTAHPTQTRAPASLAEIHFKKLPIDQQIANQEGRPAQQKEKCCSHQNQAILPVRNESGCLFRSGTPFLPDDVVTHINNDLQSISWSKKAAENCISNIAYILSHLPGMVIKNNLTPDLQKESIWIDVKLTAENCRNSNILGVSDPMALLTQEMVNMPLIKASRKKQLKVPSLTSYVGNHIAPTNSAYQRLDKALDQAWAITKMAEQGNQWHVQKLDNSGVHAAHYMFQASYHNLMVAESGSEASNTNGIFLLVEHFCGAMAGLAYLCSYSDPGGNKNLHERAQSQTIAKQLCMLAGLLVFGPNASFTSTPSDASHGNALRLVELGANLLRAKINKTLDNQSSPGIINNHLPQGPFDKLRKYFLDFLCRMGFTRLNQTTNLPIVDWKEVHQQFHTNFSPKQISQIFCQDIEIALSFFSSQ</sequence>
<reference evidence="2" key="2">
    <citation type="journal article" date="2018" name="Mol. Plant Microbe Interact.">
        <title>Genome sequence resources for the wheat stripe rust pathogen (Puccinia striiformis f. sp. tritici) and the barley stripe rust pathogen (Puccinia striiformis f. sp. hordei).</title>
        <authorList>
            <person name="Xia C."/>
            <person name="Wang M."/>
            <person name="Yin C."/>
            <person name="Cornejo O.E."/>
            <person name="Hulbert S.H."/>
            <person name="Chen X."/>
        </authorList>
    </citation>
    <scope>NUCLEOTIDE SEQUENCE [LARGE SCALE GENOMIC DNA]</scope>
    <source>
        <strain evidence="2">93-210</strain>
    </source>
</reference>
<keyword evidence="2" id="KW-1185">Reference proteome</keyword>
<name>A0ACC0ERN4_9BASI</name>
<proteinExistence type="predicted"/>
<evidence type="ECO:0000313" key="2">
    <source>
        <dbReference type="Proteomes" id="UP001060170"/>
    </source>
</evidence>
<reference evidence="2" key="1">
    <citation type="journal article" date="2018" name="BMC Genomics">
        <title>Genomic insights into host adaptation between the wheat stripe rust pathogen (Puccinia striiformis f. sp. tritici) and the barley stripe rust pathogen (Puccinia striiformis f. sp. hordei).</title>
        <authorList>
            <person name="Xia C."/>
            <person name="Wang M."/>
            <person name="Yin C."/>
            <person name="Cornejo O.E."/>
            <person name="Hulbert S.H."/>
            <person name="Chen X."/>
        </authorList>
    </citation>
    <scope>NUCLEOTIDE SEQUENCE [LARGE SCALE GENOMIC DNA]</scope>
    <source>
        <strain evidence="2">93-210</strain>
    </source>
</reference>
<evidence type="ECO:0000313" key="1">
    <source>
        <dbReference type="EMBL" id="KAI7957072.1"/>
    </source>
</evidence>
<organism evidence="1 2">
    <name type="scientific">Puccinia striiformis f. sp. tritici</name>
    <dbReference type="NCBI Taxonomy" id="168172"/>
    <lineage>
        <taxon>Eukaryota</taxon>
        <taxon>Fungi</taxon>
        <taxon>Dikarya</taxon>
        <taxon>Basidiomycota</taxon>
        <taxon>Pucciniomycotina</taxon>
        <taxon>Pucciniomycetes</taxon>
        <taxon>Pucciniales</taxon>
        <taxon>Pucciniaceae</taxon>
        <taxon>Puccinia</taxon>
    </lineage>
</organism>
<reference evidence="1 2" key="3">
    <citation type="journal article" date="2022" name="Microbiol. Spectr.">
        <title>Folding features and dynamics of 3D genome architecture in plant fungal pathogens.</title>
        <authorList>
            <person name="Xia C."/>
        </authorList>
    </citation>
    <scope>NUCLEOTIDE SEQUENCE [LARGE SCALE GENOMIC DNA]</scope>
    <source>
        <strain evidence="1 2">93-210</strain>
    </source>
</reference>
<protein>
    <submittedName>
        <fullName evidence="1">Uncharacterized protein</fullName>
    </submittedName>
</protein>
<gene>
    <name evidence="1" type="ORF">MJO28_004167</name>
</gene>
<dbReference type="EMBL" id="CM045868">
    <property type="protein sequence ID" value="KAI7957072.1"/>
    <property type="molecule type" value="Genomic_DNA"/>
</dbReference>
<dbReference type="Proteomes" id="UP001060170">
    <property type="component" value="Chromosome 4"/>
</dbReference>
<comment type="caution">
    <text evidence="1">The sequence shown here is derived from an EMBL/GenBank/DDBJ whole genome shotgun (WGS) entry which is preliminary data.</text>
</comment>
<accession>A0ACC0ERN4</accession>